<evidence type="ECO:0000256" key="1">
    <source>
        <dbReference type="ARBA" id="ARBA00004168"/>
    </source>
</evidence>
<keyword evidence="2" id="KW-0134">Cell wall</keyword>
<dbReference type="GO" id="GO:0007155">
    <property type="term" value="P:cell adhesion"/>
    <property type="evidence" value="ECO:0007669"/>
    <property type="project" value="InterPro"/>
</dbReference>
<dbReference type="SUPFAM" id="SSF49401">
    <property type="entry name" value="Bacterial adhesins"/>
    <property type="match status" value="2"/>
</dbReference>
<dbReference type="Proteomes" id="UP000004465">
    <property type="component" value="Unassembled WGS sequence"/>
</dbReference>
<name>K1LBH0_9LACT</name>
<feature type="signal peptide" evidence="7">
    <location>
        <begin position="1"/>
        <end position="49"/>
    </location>
</feature>
<feature type="chain" id="PRO_5003847375" evidence="7">
    <location>
        <begin position="50"/>
        <end position="682"/>
    </location>
</feature>
<proteinExistence type="predicted"/>
<dbReference type="InterPro" id="IPR011252">
    <property type="entry name" value="Fibrogen-bd_dom1"/>
</dbReference>
<keyword evidence="3" id="KW-0964">Secreted</keyword>
<reference evidence="9 10" key="1">
    <citation type="submission" date="2012-07" db="EMBL/GenBank/DDBJ databases">
        <title>The Genome Sequence of Facklamia hominis CCUG 36813.</title>
        <authorList>
            <consortium name="The Broad Institute Genome Sequencing Platform"/>
            <person name="Earl A."/>
            <person name="Ward D."/>
            <person name="Feldgarden M."/>
            <person name="Gevers D."/>
            <person name="Huys G."/>
            <person name="Walker B."/>
            <person name="Young S.K."/>
            <person name="Zeng Q."/>
            <person name="Gargeya S."/>
            <person name="Fitzgerald M."/>
            <person name="Haas B."/>
            <person name="Abouelleil A."/>
            <person name="Alvarado L."/>
            <person name="Arachchi H.M."/>
            <person name="Berlin A.M."/>
            <person name="Chapman S.B."/>
            <person name="Goldberg J."/>
            <person name="Griggs A."/>
            <person name="Gujja S."/>
            <person name="Hansen M."/>
            <person name="Howarth C."/>
            <person name="Imamovic A."/>
            <person name="Larimer J."/>
            <person name="McCowen C."/>
            <person name="Montmayeur A."/>
            <person name="Murphy C."/>
            <person name="Neiman D."/>
            <person name="Pearson M."/>
            <person name="Priest M."/>
            <person name="Roberts A."/>
            <person name="Saif S."/>
            <person name="Shea T."/>
            <person name="Sisk P."/>
            <person name="Sykes S."/>
            <person name="Wortman J."/>
            <person name="Nusbaum C."/>
            <person name="Birren B."/>
        </authorList>
    </citation>
    <scope>NUCLEOTIDE SEQUENCE [LARGE SCALE GENOMIC DNA]</scope>
    <source>
        <strain evidence="9 10">CCUG 36813</strain>
    </source>
</reference>
<comment type="subcellular location">
    <subcellularLocation>
        <location evidence="1">Secreted</location>
        <location evidence="1">Cell wall</location>
        <topology evidence="1">Peptidoglycan-anchor</topology>
    </subcellularLocation>
</comment>
<dbReference type="AlphaFoldDB" id="K1LBH0"/>
<evidence type="ECO:0000313" key="10">
    <source>
        <dbReference type="Proteomes" id="UP000004465"/>
    </source>
</evidence>
<comment type="caution">
    <text evidence="9">The sequence shown here is derived from an EMBL/GenBank/DDBJ whole genome shotgun (WGS) entry which is preliminary data.</text>
</comment>
<evidence type="ECO:0000256" key="6">
    <source>
        <dbReference type="SAM" id="MobiDB-lite"/>
    </source>
</evidence>
<keyword evidence="4 7" id="KW-0732">Signal</keyword>
<organism evidence="9 10">
    <name type="scientific">Facklamia hominis CCUG 36813</name>
    <dbReference type="NCBI Taxonomy" id="883111"/>
    <lineage>
        <taxon>Bacteria</taxon>
        <taxon>Bacillati</taxon>
        <taxon>Bacillota</taxon>
        <taxon>Bacilli</taxon>
        <taxon>Lactobacillales</taxon>
        <taxon>Aerococcaceae</taxon>
        <taxon>Facklamia</taxon>
    </lineage>
</organism>
<feature type="region of interest" description="Disordered" evidence="6">
    <location>
        <begin position="51"/>
        <end position="94"/>
    </location>
</feature>
<dbReference type="Gene3D" id="2.60.40.1290">
    <property type="match status" value="1"/>
</dbReference>
<feature type="non-terminal residue" evidence="9">
    <location>
        <position position="682"/>
    </location>
</feature>
<dbReference type="EMBL" id="AGZD01000010">
    <property type="protein sequence ID" value="EKB53945.1"/>
    <property type="molecule type" value="Genomic_DNA"/>
</dbReference>
<dbReference type="STRING" id="883111.HMPREF9706_01464"/>
<dbReference type="RefSeq" id="WP_006908774.1">
    <property type="nucleotide sequence ID" value="NZ_JH932292.1"/>
</dbReference>
<evidence type="ECO:0000256" key="7">
    <source>
        <dbReference type="SAM" id="SignalP"/>
    </source>
</evidence>
<evidence type="ECO:0000259" key="8">
    <source>
        <dbReference type="Pfam" id="PF17961"/>
    </source>
</evidence>
<evidence type="ECO:0000256" key="4">
    <source>
        <dbReference type="ARBA" id="ARBA00022729"/>
    </source>
</evidence>
<gene>
    <name evidence="9" type="ORF">HMPREF9706_01464</name>
</gene>
<dbReference type="HOGENOM" id="CLU_015794_0_0_9"/>
<sequence>MEKAKKLINDKQLRSANRKPRYGMRKVSFGLASCMLGFMIYAAPTAVNAQEEAMDTASPEQSIPSESVETNSTPTETVAGEVSDEGNPSENAESELEIADLSEAQAVSAPENRAPKDISNDVQSKYVALTEEGHETKGTVKPDDGEAIGWEVFFTSPKGTIAGDYFTIDLSDNLSLKGIEPDHENEYPIEIDGTVVADGIRTDRSTIKYTFNENINDQRNVVVSIKGFAYIDKTKVPNNTENEKISIKLGDKVDEHNINVEYGKPFYTGNNLNGMSQITEFNPETGEFTQVFYINPDSKTITTSNRNWATGKVAMFIDGLTPDKTPSDVNYTKENTKVSIQKLPSGTKLPNAIIENPVKTDEQTMVKTTFRDGGIEITFAENGDKNLRHDNIDSPYIVTVKSIAAPSKTGNNVYSRATFYGDGTRFHVMDNNIVKTEGDTEAQGNKIGYFKEHHIYYTKVDGVLQEDKTFTLHSNKMEGYDYDTYFTNKNEIDDFKFVRVDTDKLVENPVYNTDGTFARGNYEAGKTKEVTYIYERDIKHGSFQEHHIYQSIDENGNVVSEETITWDGDETTGFDETSYETSKKDKDKKLVTSEVDNYGYKLVKVEASGDSAKKSEVKFDSNGAETTGNYINGEKLEVTYTYQKQVVTKGSFIEHHIYITKDQDGVETGRKSEDGELQEGKK</sequence>
<keyword evidence="10" id="KW-1185">Reference proteome</keyword>
<feature type="domain" description="SDR-like Ig" evidence="8">
    <location>
        <begin position="141"/>
        <end position="240"/>
    </location>
</feature>
<accession>K1LBH0</accession>
<feature type="region of interest" description="Disordered" evidence="6">
    <location>
        <begin position="663"/>
        <end position="682"/>
    </location>
</feature>
<dbReference type="InterPro" id="IPR005877">
    <property type="entry name" value="YSIRK_signal_dom"/>
</dbReference>
<dbReference type="Pfam" id="PF17961">
    <property type="entry name" value="Big_8"/>
    <property type="match status" value="1"/>
</dbReference>
<protein>
    <submittedName>
        <fullName evidence="9">YSIRK family Gram-positive signal peptide</fullName>
    </submittedName>
</protein>
<evidence type="ECO:0000256" key="2">
    <source>
        <dbReference type="ARBA" id="ARBA00022512"/>
    </source>
</evidence>
<feature type="compositionally biased region" description="Polar residues" evidence="6">
    <location>
        <begin position="58"/>
        <end position="76"/>
    </location>
</feature>
<dbReference type="InterPro" id="IPR008966">
    <property type="entry name" value="Adhesion_dom_sf"/>
</dbReference>
<dbReference type="NCBIfam" id="TIGR01168">
    <property type="entry name" value="YSIRK_signal"/>
    <property type="match status" value="1"/>
</dbReference>
<evidence type="ECO:0000256" key="3">
    <source>
        <dbReference type="ARBA" id="ARBA00022525"/>
    </source>
</evidence>
<evidence type="ECO:0000313" key="9">
    <source>
        <dbReference type="EMBL" id="EKB53945.1"/>
    </source>
</evidence>
<dbReference type="Gene3D" id="2.60.40.1280">
    <property type="match status" value="1"/>
</dbReference>
<dbReference type="InterPro" id="IPR041171">
    <property type="entry name" value="SDR_Ig"/>
</dbReference>
<evidence type="ECO:0000256" key="5">
    <source>
        <dbReference type="ARBA" id="ARBA00023088"/>
    </source>
</evidence>
<keyword evidence="5" id="KW-0572">Peptidoglycan-anchor</keyword>